<dbReference type="PANTHER" id="PTHR45632:SF5">
    <property type="entry name" value="KELCH-LIKE PROTEIN 22"/>
    <property type="match status" value="1"/>
</dbReference>
<dbReference type="InterPro" id="IPR000210">
    <property type="entry name" value="BTB/POZ_dom"/>
</dbReference>
<dbReference type="Proteomes" id="UP001221898">
    <property type="component" value="Unassembled WGS sequence"/>
</dbReference>
<dbReference type="Gene3D" id="2.120.10.80">
    <property type="entry name" value="Kelch-type beta propeller"/>
    <property type="match status" value="1"/>
</dbReference>
<dbReference type="SMART" id="SM00225">
    <property type="entry name" value="BTB"/>
    <property type="match status" value="1"/>
</dbReference>
<keyword evidence="1" id="KW-0880">Kelch repeat</keyword>
<dbReference type="FunFam" id="1.25.40.420:FF:000001">
    <property type="entry name" value="Kelch-like family member 12"/>
    <property type="match status" value="1"/>
</dbReference>
<dbReference type="InterPro" id="IPR006652">
    <property type="entry name" value="Kelch_1"/>
</dbReference>
<evidence type="ECO:0000259" key="3">
    <source>
        <dbReference type="PROSITE" id="PS50097"/>
    </source>
</evidence>
<keyword evidence="2" id="KW-0677">Repeat</keyword>
<dbReference type="PIRSF" id="PIRSF037037">
    <property type="entry name" value="Kelch-like_protein_gigaxonin"/>
    <property type="match status" value="1"/>
</dbReference>
<dbReference type="InterPro" id="IPR017096">
    <property type="entry name" value="BTB-kelch_protein"/>
</dbReference>
<name>A0AAD7S5Z6_9TELE</name>
<keyword evidence="5" id="KW-1185">Reference proteome</keyword>
<dbReference type="PANTHER" id="PTHR45632">
    <property type="entry name" value="LD33804P"/>
    <property type="match status" value="1"/>
</dbReference>
<dbReference type="SUPFAM" id="SSF117281">
    <property type="entry name" value="Kelch motif"/>
    <property type="match status" value="1"/>
</dbReference>
<accession>A0AAD7S5Z6</accession>
<dbReference type="PROSITE" id="PS50097">
    <property type="entry name" value="BTB"/>
    <property type="match status" value="1"/>
</dbReference>
<dbReference type="Gene3D" id="3.30.710.10">
    <property type="entry name" value="Potassium Channel Kv1.1, Chain A"/>
    <property type="match status" value="1"/>
</dbReference>
<evidence type="ECO:0000313" key="4">
    <source>
        <dbReference type="EMBL" id="KAJ8396423.1"/>
    </source>
</evidence>
<dbReference type="SUPFAM" id="SSF54695">
    <property type="entry name" value="POZ domain"/>
    <property type="match status" value="1"/>
</dbReference>
<dbReference type="SMART" id="SM00612">
    <property type="entry name" value="Kelch"/>
    <property type="match status" value="6"/>
</dbReference>
<protein>
    <recommendedName>
        <fullName evidence="3">BTB domain-containing protein</fullName>
    </recommendedName>
</protein>
<dbReference type="CDD" id="cd18265">
    <property type="entry name" value="BTB_POZ_KLHL35"/>
    <property type="match status" value="1"/>
</dbReference>
<evidence type="ECO:0000256" key="2">
    <source>
        <dbReference type="ARBA" id="ARBA00022737"/>
    </source>
</evidence>
<dbReference type="InterPro" id="IPR015915">
    <property type="entry name" value="Kelch-typ_b-propeller"/>
</dbReference>
<dbReference type="SMART" id="SM00875">
    <property type="entry name" value="BACK"/>
    <property type="match status" value="1"/>
</dbReference>
<feature type="domain" description="BTB" evidence="3">
    <location>
        <begin position="43"/>
        <end position="110"/>
    </location>
</feature>
<proteinExistence type="predicted"/>
<dbReference type="InterPro" id="IPR030601">
    <property type="entry name" value="KLHL35_BTB_POZ_dom"/>
</dbReference>
<dbReference type="InterPro" id="IPR011705">
    <property type="entry name" value="BACK"/>
</dbReference>
<dbReference type="Pfam" id="PF07707">
    <property type="entry name" value="BACK"/>
    <property type="match status" value="1"/>
</dbReference>
<dbReference type="Gene3D" id="1.25.40.420">
    <property type="match status" value="1"/>
</dbReference>
<organism evidence="4 5">
    <name type="scientific">Aldrovandia affinis</name>
    <dbReference type="NCBI Taxonomy" id="143900"/>
    <lineage>
        <taxon>Eukaryota</taxon>
        <taxon>Metazoa</taxon>
        <taxon>Chordata</taxon>
        <taxon>Craniata</taxon>
        <taxon>Vertebrata</taxon>
        <taxon>Euteleostomi</taxon>
        <taxon>Actinopterygii</taxon>
        <taxon>Neopterygii</taxon>
        <taxon>Teleostei</taxon>
        <taxon>Notacanthiformes</taxon>
        <taxon>Halosauridae</taxon>
        <taxon>Aldrovandia</taxon>
    </lineage>
</organism>
<dbReference type="Pfam" id="PF00651">
    <property type="entry name" value="BTB"/>
    <property type="match status" value="1"/>
</dbReference>
<evidence type="ECO:0000313" key="5">
    <source>
        <dbReference type="Proteomes" id="UP001221898"/>
    </source>
</evidence>
<gene>
    <name evidence="4" type="ORF">AAFF_G00017290</name>
</gene>
<comment type="caution">
    <text evidence="4">The sequence shown here is derived from an EMBL/GenBank/DDBJ whole genome shotgun (WGS) entry which is preliminary data.</text>
</comment>
<reference evidence="4" key="1">
    <citation type="journal article" date="2023" name="Science">
        <title>Genome structures resolve the early diversification of teleost fishes.</title>
        <authorList>
            <person name="Parey E."/>
            <person name="Louis A."/>
            <person name="Montfort J."/>
            <person name="Bouchez O."/>
            <person name="Roques C."/>
            <person name="Iampietro C."/>
            <person name="Lluch J."/>
            <person name="Castinel A."/>
            <person name="Donnadieu C."/>
            <person name="Desvignes T."/>
            <person name="Floi Bucao C."/>
            <person name="Jouanno E."/>
            <person name="Wen M."/>
            <person name="Mejri S."/>
            <person name="Dirks R."/>
            <person name="Jansen H."/>
            <person name="Henkel C."/>
            <person name="Chen W.J."/>
            <person name="Zahm M."/>
            <person name="Cabau C."/>
            <person name="Klopp C."/>
            <person name="Thompson A.W."/>
            <person name="Robinson-Rechavi M."/>
            <person name="Braasch I."/>
            <person name="Lecointre G."/>
            <person name="Bobe J."/>
            <person name="Postlethwait J.H."/>
            <person name="Berthelot C."/>
            <person name="Roest Crollius H."/>
            <person name="Guiguen Y."/>
        </authorList>
    </citation>
    <scope>NUCLEOTIDE SEQUENCE</scope>
    <source>
        <strain evidence="4">NC1722</strain>
    </source>
</reference>
<evidence type="ECO:0000256" key="1">
    <source>
        <dbReference type="ARBA" id="ARBA00022441"/>
    </source>
</evidence>
<sequence>MGYGSANETQTGPRKEVDFCPGSCHAMHILEVLNSYRQSGTLTDIVLQVDGSEFPCHRATLSASSHYFRTMFHSQMSESWQSLVQLQGISAAAMENLLNFMYEGKVNVDEDNVESVFRAADLLGVTMLSKACIQFLESQVDHSNCLGIMQFASSYFINPLAEQCRKLLYQDFVEVYKHEEFLSLTRERLTELLSGGELQVNREEVLVEAVLKWIHHDPGSRKGALRELLELLRLPLVDPVFFVNTVEADDIVQDCKECQPLLMEVRKYHVFGNEVNSTRTQPRRSSGRVEMIVVIGGCDRKGYSRLSFTEKFNSHTKEWAAAASIPGYAKSEFAACEFQNDIYLSGGQLNSSDVWRYMSQLDHWVRVASLAKGRWRHRMTALHGKLYTVGGYNGYERLSSVECYSSYDNQWETVAPLLLPVTSAAFVGCSGKLYVIGGAITDDTNTNKVQCYDPVKDEWSYVASTPFAQRCISATTLNNTIYVIGGLLDKIYNYSPRTDTWSTVADLPMKVESCGLTVCTGKMYILGGRDQCGMGTDRVWIFSPNSGELTEEPAMSRCVSFHGCVTITQRFPQNTTS</sequence>
<dbReference type="Pfam" id="PF01344">
    <property type="entry name" value="Kelch_1"/>
    <property type="match status" value="1"/>
</dbReference>
<dbReference type="Pfam" id="PF24681">
    <property type="entry name" value="Kelch_KLHDC2_KLHL20_DRC7"/>
    <property type="match status" value="1"/>
</dbReference>
<dbReference type="AlphaFoldDB" id="A0AAD7S5Z6"/>
<dbReference type="InterPro" id="IPR011333">
    <property type="entry name" value="SKP1/BTB/POZ_sf"/>
</dbReference>
<dbReference type="EMBL" id="JAINUG010000106">
    <property type="protein sequence ID" value="KAJ8396423.1"/>
    <property type="molecule type" value="Genomic_DNA"/>
</dbReference>